<dbReference type="EMBL" id="JANAVB010010998">
    <property type="protein sequence ID" value="KAJ6838046.1"/>
    <property type="molecule type" value="Genomic_DNA"/>
</dbReference>
<proteinExistence type="predicted"/>
<protein>
    <submittedName>
        <fullName evidence="1">Uncharacterized protein</fullName>
    </submittedName>
</protein>
<evidence type="ECO:0000313" key="2">
    <source>
        <dbReference type="Proteomes" id="UP001140949"/>
    </source>
</evidence>
<gene>
    <name evidence="1" type="ORF">M6B38_322515</name>
</gene>
<reference evidence="1" key="1">
    <citation type="journal article" date="2023" name="GigaByte">
        <title>Genome assembly of the bearded iris, Iris pallida Lam.</title>
        <authorList>
            <person name="Bruccoleri R.E."/>
            <person name="Oakeley E.J."/>
            <person name="Faust A.M.E."/>
            <person name="Altorfer M."/>
            <person name="Dessus-Babus S."/>
            <person name="Burckhardt D."/>
            <person name="Oertli M."/>
            <person name="Naumann U."/>
            <person name="Petersen F."/>
            <person name="Wong J."/>
        </authorList>
    </citation>
    <scope>NUCLEOTIDE SEQUENCE</scope>
    <source>
        <strain evidence="1">GSM-AAB239-AS_SAM_17_03QT</strain>
    </source>
</reference>
<dbReference type="Proteomes" id="UP001140949">
    <property type="component" value="Unassembled WGS sequence"/>
</dbReference>
<reference evidence="1" key="2">
    <citation type="submission" date="2023-04" db="EMBL/GenBank/DDBJ databases">
        <authorList>
            <person name="Bruccoleri R.E."/>
            <person name="Oakeley E.J."/>
            <person name="Faust A.-M."/>
            <person name="Dessus-Babus S."/>
            <person name="Altorfer M."/>
            <person name="Burckhardt D."/>
            <person name="Oertli M."/>
            <person name="Naumann U."/>
            <person name="Petersen F."/>
            <person name="Wong J."/>
        </authorList>
    </citation>
    <scope>NUCLEOTIDE SEQUENCE</scope>
    <source>
        <strain evidence="1">GSM-AAB239-AS_SAM_17_03QT</strain>
        <tissue evidence="1">Leaf</tissue>
    </source>
</reference>
<comment type="caution">
    <text evidence="1">The sequence shown here is derived from an EMBL/GenBank/DDBJ whole genome shotgun (WGS) entry which is preliminary data.</text>
</comment>
<evidence type="ECO:0000313" key="1">
    <source>
        <dbReference type="EMBL" id="KAJ6838046.1"/>
    </source>
</evidence>
<organism evidence="1 2">
    <name type="scientific">Iris pallida</name>
    <name type="common">Sweet iris</name>
    <dbReference type="NCBI Taxonomy" id="29817"/>
    <lineage>
        <taxon>Eukaryota</taxon>
        <taxon>Viridiplantae</taxon>
        <taxon>Streptophyta</taxon>
        <taxon>Embryophyta</taxon>
        <taxon>Tracheophyta</taxon>
        <taxon>Spermatophyta</taxon>
        <taxon>Magnoliopsida</taxon>
        <taxon>Liliopsida</taxon>
        <taxon>Asparagales</taxon>
        <taxon>Iridaceae</taxon>
        <taxon>Iridoideae</taxon>
        <taxon>Irideae</taxon>
        <taxon>Iris</taxon>
    </lineage>
</organism>
<keyword evidence="2" id="KW-1185">Reference proteome</keyword>
<sequence length="52" mass="5830">MSRSGVGTCPEVRRNVLDTICRCLYHLVKIGASQVNLRISSNLLWARARDLS</sequence>
<dbReference type="AlphaFoldDB" id="A0AAX6HAJ9"/>
<name>A0AAX6HAJ9_IRIPA</name>
<accession>A0AAX6HAJ9</accession>